<gene>
    <name evidence="1" type="ORF">SAMN04488056_102207</name>
</gene>
<dbReference type="OrthoDB" id="7360750at2"/>
<dbReference type="AlphaFoldDB" id="A0A1I5CFB7"/>
<evidence type="ECO:0000313" key="2">
    <source>
        <dbReference type="Proteomes" id="UP000199236"/>
    </source>
</evidence>
<proteinExistence type="predicted"/>
<keyword evidence="2" id="KW-1185">Reference proteome</keyword>
<evidence type="ECO:0000313" key="1">
    <source>
        <dbReference type="EMBL" id="SFN85321.1"/>
    </source>
</evidence>
<protein>
    <submittedName>
        <fullName evidence="1">Uncharacterized protein</fullName>
    </submittedName>
</protein>
<dbReference type="RefSeq" id="WP_090069421.1">
    <property type="nucleotide sequence ID" value="NZ_FOVR01000002.1"/>
</dbReference>
<organism evidence="1 2">
    <name type="scientific">Cohaesibacter marisflavi</name>
    <dbReference type="NCBI Taxonomy" id="655353"/>
    <lineage>
        <taxon>Bacteria</taxon>
        <taxon>Pseudomonadati</taxon>
        <taxon>Pseudomonadota</taxon>
        <taxon>Alphaproteobacteria</taxon>
        <taxon>Hyphomicrobiales</taxon>
        <taxon>Cohaesibacteraceae</taxon>
    </lineage>
</organism>
<name>A0A1I5CFB7_9HYPH</name>
<reference evidence="1 2" key="1">
    <citation type="submission" date="2016-10" db="EMBL/GenBank/DDBJ databases">
        <authorList>
            <person name="de Groot N.N."/>
        </authorList>
    </citation>
    <scope>NUCLEOTIDE SEQUENCE [LARGE SCALE GENOMIC DNA]</scope>
    <source>
        <strain evidence="1 2">CGMCC 1.9157</strain>
    </source>
</reference>
<accession>A0A1I5CFB7</accession>
<dbReference type="EMBL" id="FOVR01000002">
    <property type="protein sequence ID" value="SFN85321.1"/>
    <property type="molecule type" value="Genomic_DNA"/>
</dbReference>
<dbReference type="STRING" id="655353.SAMN04488056_102207"/>
<sequence>MAKSEGDMTIEQFEELLDQHGPDLRNWPEEQVAPALALLSISQDAQDSLRLAASIPKLAKASPAPKAPASLVNRIMTKVKK</sequence>
<dbReference type="Proteomes" id="UP000199236">
    <property type="component" value="Unassembled WGS sequence"/>
</dbReference>